<evidence type="ECO:0000313" key="6">
    <source>
        <dbReference type="Proteomes" id="UP000223559"/>
    </source>
</evidence>
<dbReference type="AlphaFoldDB" id="A0A2D1KM37"/>
<name>A0A2D1KM37_9LACO</name>
<comment type="cofactor">
    <cofactor evidence="1 4">
        <name>pyridoxal 5'-phosphate</name>
        <dbReference type="ChEBI" id="CHEBI:597326"/>
    </cofactor>
</comment>
<dbReference type="OrthoDB" id="9804366at2"/>
<keyword evidence="6" id="KW-1185">Reference proteome</keyword>
<dbReference type="NCBIfam" id="NF040779">
    <property type="entry name" value="Sec_lyase_SclA"/>
    <property type="match status" value="1"/>
</dbReference>
<gene>
    <name evidence="5" type="ORF">LC20004_04350</name>
</gene>
<dbReference type="InterPro" id="IPR015422">
    <property type="entry name" value="PyrdxlP-dep_Trfase_small"/>
</dbReference>
<evidence type="ECO:0000256" key="2">
    <source>
        <dbReference type="ARBA" id="ARBA00022898"/>
    </source>
</evidence>
<reference evidence="5 6" key="1">
    <citation type="submission" date="2016-10" db="EMBL/GenBank/DDBJ databases">
        <title>The whole genome sequencing and assembly of L. cotyniformis subsp. torquens DSM 20004 strain.</title>
        <authorList>
            <person name="Park M.-K."/>
            <person name="Lee Y.-J."/>
            <person name="Yi H."/>
            <person name="Bahn Y.-S."/>
            <person name="Kim J.F."/>
            <person name="Lee D.-W."/>
        </authorList>
    </citation>
    <scope>NUCLEOTIDE SEQUENCE [LARGE SCALE GENOMIC DNA]</scope>
    <source>
        <strain evidence="5 6">DSM 20004</strain>
    </source>
</reference>
<dbReference type="PROSITE" id="PS00595">
    <property type="entry name" value="AA_TRANSFER_CLASS_5"/>
    <property type="match status" value="1"/>
</dbReference>
<dbReference type="RefSeq" id="WP_010013203.1">
    <property type="nucleotide sequence ID" value="NZ_AEOS01000114.1"/>
</dbReference>
<keyword evidence="2" id="KW-0663">Pyridoxal phosphate</keyword>
<keyword evidence="5" id="KW-0808">Transferase</keyword>
<dbReference type="GO" id="GO:0008483">
    <property type="term" value="F:transaminase activity"/>
    <property type="evidence" value="ECO:0007669"/>
    <property type="project" value="UniProtKB-KW"/>
</dbReference>
<evidence type="ECO:0000313" key="5">
    <source>
        <dbReference type="EMBL" id="ATO43178.1"/>
    </source>
</evidence>
<dbReference type="Proteomes" id="UP000223559">
    <property type="component" value="Chromosome"/>
</dbReference>
<dbReference type="KEGG" id="lcy:LC20004_04350"/>
<dbReference type="EMBL" id="CP017697">
    <property type="protein sequence ID" value="ATO43178.1"/>
    <property type="molecule type" value="Genomic_DNA"/>
</dbReference>
<sequence length="388" mass="41775">MESVYLNWAATSYRKPAVTLQAVNDYLQANHYQNSNRTLPGMAENGIAFKTRQILADFFGVNDPAQVLFTQNATMSLNMVLNGLLHRGDHVLTTSMEHNAVTRPLNLLAQQGIETTYLACTKTGQLQPEQLTAALRTTTKALVMTHTSNVTGTIMPIRECFALAKQHGLITILDASQTAGVLPINMADLNIDILIFTGHKSLLGLPGTGGFCLADGLAEQIEPWIVGGTGNASASLTQPDFLPDKFEPGTPNTLGILSLGTSVKAIEHLGLAKIARHEQALTAYFLAGLARLPVTVLGPQRADQMVPVISIVAPGFDVGELGGQLYQQFGIITRCGLHCAPLAHQTIGTFPTGSVRFSFGYQTTMAKLDYTLTALAQLLKGRAEWKDF</sequence>
<evidence type="ECO:0000256" key="4">
    <source>
        <dbReference type="RuleBase" id="RU004504"/>
    </source>
</evidence>
<dbReference type="InterPro" id="IPR010969">
    <property type="entry name" value="Cys_dSase-rel_unknwn_funct"/>
</dbReference>
<organism evidence="5 6">
    <name type="scientific">Loigolactobacillus coryniformis subsp. torquens DSM 20004 = KCTC 3535</name>
    <dbReference type="NCBI Taxonomy" id="1423822"/>
    <lineage>
        <taxon>Bacteria</taxon>
        <taxon>Bacillati</taxon>
        <taxon>Bacillota</taxon>
        <taxon>Bacilli</taxon>
        <taxon>Lactobacillales</taxon>
        <taxon>Lactobacillaceae</taxon>
        <taxon>Loigolactobacillus</taxon>
    </lineage>
</organism>
<keyword evidence="5" id="KW-0032">Aminotransferase</keyword>
<dbReference type="InterPro" id="IPR015421">
    <property type="entry name" value="PyrdxlP-dep_Trfase_major"/>
</dbReference>
<dbReference type="SUPFAM" id="SSF53383">
    <property type="entry name" value="PLP-dependent transferases"/>
    <property type="match status" value="1"/>
</dbReference>
<dbReference type="PANTHER" id="PTHR43586:SF4">
    <property type="entry name" value="ISOPENICILLIN N EPIMERASE"/>
    <property type="match status" value="1"/>
</dbReference>
<dbReference type="Gene3D" id="3.40.640.10">
    <property type="entry name" value="Type I PLP-dependent aspartate aminotransferase-like (Major domain)"/>
    <property type="match status" value="1"/>
</dbReference>
<dbReference type="Gene3D" id="3.90.1150.10">
    <property type="entry name" value="Aspartate Aminotransferase, domain 1"/>
    <property type="match status" value="1"/>
</dbReference>
<accession>A0A2D1KM37</accession>
<protein>
    <submittedName>
        <fullName evidence="5">Class V aminotransferase</fullName>
    </submittedName>
</protein>
<evidence type="ECO:0000256" key="3">
    <source>
        <dbReference type="RuleBase" id="RU004075"/>
    </source>
</evidence>
<comment type="similarity">
    <text evidence="3">Belongs to the class-V pyridoxal-phosphate-dependent aminotransferase family.</text>
</comment>
<dbReference type="InterPro" id="IPR015424">
    <property type="entry name" value="PyrdxlP-dep_Trfase"/>
</dbReference>
<dbReference type="InterPro" id="IPR000192">
    <property type="entry name" value="Aminotrans_V_dom"/>
</dbReference>
<dbReference type="InterPro" id="IPR020578">
    <property type="entry name" value="Aminotrans_V_PyrdxlP_BS"/>
</dbReference>
<dbReference type="PANTHER" id="PTHR43586">
    <property type="entry name" value="CYSTEINE DESULFURASE"/>
    <property type="match status" value="1"/>
</dbReference>
<dbReference type="Pfam" id="PF00266">
    <property type="entry name" value="Aminotran_5"/>
    <property type="match status" value="1"/>
</dbReference>
<proteinExistence type="inferred from homology"/>
<dbReference type="NCBIfam" id="TIGR01977">
    <property type="entry name" value="am_tr_V_EF2568"/>
    <property type="match status" value="1"/>
</dbReference>
<evidence type="ECO:0000256" key="1">
    <source>
        <dbReference type="ARBA" id="ARBA00001933"/>
    </source>
</evidence>